<keyword evidence="3" id="KW-1185">Reference proteome</keyword>
<protein>
    <submittedName>
        <fullName evidence="2">Uncharacterized protein</fullName>
    </submittedName>
</protein>
<evidence type="ECO:0000256" key="1">
    <source>
        <dbReference type="SAM" id="MobiDB-lite"/>
    </source>
</evidence>
<evidence type="ECO:0000313" key="2">
    <source>
        <dbReference type="EMBL" id="CAH1450109.1"/>
    </source>
</evidence>
<organism evidence="2 3">
    <name type="scientific">Lactuca virosa</name>
    <dbReference type="NCBI Taxonomy" id="75947"/>
    <lineage>
        <taxon>Eukaryota</taxon>
        <taxon>Viridiplantae</taxon>
        <taxon>Streptophyta</taxon>
        <taxon>Embryophyta</taxon>
        <taxon>Tracheophyta</taxon>
        <taxon>Spermatophyta</taxon>
        <taxon>Magnoliopsida</taxon>
        <taxon>eudicotyledons</taxon>
        <taxon>Gunneridae</taxon>
        <taxon>Pentapetalae</taxon>
        <taxon>asterids</taxon>
        <taxon>campanulids</taxon>
        <taxon>Asterales</taxon>
        <taxon>Asteraceae</taxon>
        <taxon>Cichorioideae</taxon>
        <taxon>Cichorieae</taxon>
        <taxon>Lactucinae</taxon>
        <taxon>Lactuca</taxon>
    </lineage>
</organism>
<sequence>MSQAFPYEYHRNFVLHIEAVEYLTQQNSKEHPQPTPTSQHTAAENKEEDEKGPILIRVFKSCNRNTSALLQCIWVYNLVAIEHINH</sequence>
<reference evidence="2 3" key="1">
    <citation type="submission" date="2022-01" db="EMBL/GenBank/DDBJ databases">
        <authorList>
            <person name="Xiong W."/>
            <person name="Schranz E."/>
        </authorList>
    </citation>
    <scope>NUCLEOTIDE SEQUENCE [LARGE SCALE GENOMIC DNA]</scope>
</reference>
<dbReference type="Proteomes" id="UP001157418">
    <property type="component" value="Unassembled WGS sequence"/>
</dbReference>
<accession>A0AAU9PJA6</accession>
<dbReference type="EMBL" id="CAKMRJ010005634">
    <property type="protein sequence ID" value="CAH1450109.1"/>
    <property type="molecule type" value="Genomic_DNA"/>
</dbReference>
<name>A0AAU9PJA6_9ASTR</name>
<gene>
    <name evidence="2" type="ORF">LVIROSA_LOCUS35548</name>
</gene>
<evidence type="ECO:0000313" key="3">
    <source>
        <dbReference type="Proteomes" id="UP001157418"/>
    </source>
</evidence>
<feature type="region of interest" description="Disordered" evidence="1">
    <location>
        <begin position="25"/>
        <end position="49"/>
    </location>
</feature>
<comment type="caution">
    <text evidence="2">The sequence shown here is derived from an EMBL/GenBank/DDBJ whole genome shotgun (WGS) entry which is preliminary data.</text>
</comment>
<dbReference type="AlphaFoldDB" id="A0AAU9PJA6"/>
<proteinExistence type="predicted"/>